<dbReference type="OrthoDB" id="280947at2"/>
<gene>
    <name evidence="2" type="ORF">EC9_54030</name>
</gene>
<feature type="signal peptide" evidence="1">
    <location>
        <begin position="1"/>
        <end position="20"/>
    </location>
</feature>
<dbReference type="RefSeq" id="WP_145348864.1">
    <property type="nucleotide sequence ID" value="NZ_CP036261.1"/>
</dbReference>
<proteinExistence type="predicted"/>
<evidence type="ECO:0000256" key="1">
    <source>
        <dbReference type="SAM" id="SignalP"/>
    </source>
</evidence>
<organism evidence="2 3">
    <name type="scientific">Rosistilla ulvae</name>
    <dbReference type="NCBI Taxonomy" id="1930277"/>
    <lineage>
        <taxon>Bacteria</taxon>
        <taxon>Pseudomonadati</taxon>
        <taxon>Planctomycetota</taxon>
        <taxon>Planctomycetia</taxon>
        <taxon>Pirellulales</taxon>
        <taxon>Pirellulaceae</taxon>
        <taxon>Rosistilla</taxon>
    </lineage>
</organism>
<name>A0A517M8I2_9BACT</name>
<protein>
    <submittedName>
        <fullName evidence="2">Uncharacterized protein</fullName>
    </submittedName>
</protein>
<keyword evidence="1" id="KW-0732">Signal</keyword>
<dbReference type="KEGG" id="ruv:EC9_54030"/>
<accession>A0A517M8I2</accession>
<keyword evidence="3" id="KW-1185">Reference proteome</keyword>
<sequence length="470" mass="51684" precursor="true">MDCKLTRRDLLAGLSLAVCAASPLAAADRGGVPLYSNDSQSIYRVRMTVGVKGNAKVPKTNLSVDATRQLPVTADSVIDYEERLFRDSHGLAQAAQRYYYEATTKGQVQTNDVKSGLRSEARHAVLHVDQTRSVVYASQTQFTVDELELLKVPVNSLAIDRLLPNKKVEVDGSWAVEEDVLATLFDMDAVQKSDVNATLASFDDATAKIQLLGSISASVDGVPTSIQLRGKLTYDRKQQTVTWLALAVHEDRELGKAKPGFDVAAQIRVIRQPLAKPNAIDSSASIDLATKPSEDKLLIDIRSPQGGFSVFCDRNWHLINANDRFAQLRMIDNDRVISQCDVRTMPELKAGHQLTLEAFQDDIQRTLGDRFGEFLEAEEKVTSGELRLLRVVAQGSVEKIPVQWIYLHLSNDDGRRSAAIFTLADEQMEQFGGGDHQFAEGFRFIAIDKSAADPAKQVADAKSVGKPSVK</sequence>
<reference evidence="2 3" key="1">
    <citation type="submission" date="2019-02" db="EMBL/GenBank/DDBJ databases">
        <title>Deep-cultivation of Planctomycetes and their phenomic and genomic characterization uncovers novel biology.</title>
        <authorList>
            <person name="Wiegand S."/>
            <person name="Jogler M."/>
            <person name="Boedeker C."/>
            <person name="Pinto D."/>
            <person name="Vollmers J."/>
            <person name="Rivas-Marin E."/>
            <person name="Kohn T."/>
            <person name="Peeters S.H."/>
            <person name="Heuer A."/>
            <person name="Rast P."/>
            <person name="Oberbeckmann S."/>
            <person name="Bunk B."/>
            <person name="Jeske O."/>
            <person name="Meyerdierks A."/>
            <person name="Storesund J.E."/>
            <person name="Kallscheuer N."/>
            <person name="Luecker S."/>
            <person name="Lage O.M."/>
            <person name="Pohl T."/>
            <person name="Merkel B.J."/>
            <person name="Hornburger P."/>
            <person name="Mueller R.-W."/>
            <person name="Bruemmer F."/>
            <person name="Labrenz M."/>
            <person name="Spormann A.M."/>
            <person name="Op den Camp H."/>
            <person name="Overmann J."/>
            <person name="Amann R."/>
            <person name="Jetten M.S.M."/>
            <person name="Mascher T."/>
            <person name="Medema M.H."/>
            <person name="Devos D.P."/>
            <person name="Kaster A.-K."/>
            <person name="Ovreas L."/>
            <person name="Rohde M."/>
            <person name="Galperin M.Y."/>
            <person name="Jogler C."/>
        </authorList>
    </citation>
    <scope>NUCLEOTIDE SEQUENCE [LARGE SCALE GENOMIC DNA]</scope>
    <source>
        <strain evidence="2 3">EC9</strain>
    </source>
</reference>
<dbReference type="Proteomes" id="UP000319557">
    <property type="component" value="Chromosome"/>
</dbReference>
<dbReference type="EMBL" id="CP036261">
    <property type="protein sequence ID" value="QDS91183.1"/>
    <property type="molecule type" value="Genomic_DNA"/>
</dbReference>
<evidence type="ECO:0000313" key="3">
    <source>
        <dbReference type="Proteomes" id="UP000319557"/>
    </source>
</evidence>
<evidence type="ECO:0000313" key="2">
    <source>
        <dbReference type="EMBL" id="QDS91183.1"/>
    </source>
</evidence>
<feature type="chain" id="PRO_5021956965" evidence="1">
    <location>
        <begin position="21"/>
        <end position="470"/>
    </location>
</feature>
<dbReference type="AlphaFoldDB" id="A0A517M8I2"/>